<sequence>MQNAKTYVGRYSCSDEEAYCVWEGFKAFVTSHISQDFSTTIFKMAMKRCLDFGHDRQTKKLLKLLAGGKRTYSRGTMRVTEESECDIENGSLIAVQHIAYHGKCAGFFEEHPLVYWMCPHLECYVKELPTLFIKAMRGLPHDVKWSTPLHLDGSTGTKKKWWGSCSKIQKCQYCRTVYKAAYEHDADCNIEFTLDICKDLGPGPEGKEWEAHATQWRFPLTDPYSITSTKERIYVPKWTLQHSDFDI</sequence>
<organism evidence="1 2">
    <name type="scientific">Mollisia scopiformis</name>
    <name type="common">Conifer needle endophyte fungus</name>
    <name type="synonym">Phialocephala scopiformis</name>
    <dbReference type="NCBI Taxonomy" id="149040"/>
    <lineage>
        <taxon>Eukaryota</taxon>
        <taxon>Fungi</taxon>
        <taxon>Dikarya</taxon>
        <taxon>Ascomycota</taxon>
        <taxon>Pezizomycotina</taxon>
        <taxon>Leotiomycetes</taxon>
        <taxon>Helotiales</taxon>
        <taxon>Mollisiaceae</taxon>
        <taxon>Mollisia</taxon>
    </lineage>
</organism>
<protein>
    <submittedName>
        <fullName evidence="1">Uncharacterized protein</fullName>
    </submittedName>
</protein>
<dbReference type="EMBL" id="KQ947419">
    <property type="protein sequence ID" value="KUJ14807.1"/>
    <property type="molecule type" value="Genomic_DNA"/>
</dbReference>
<dbReference type="InParanoid" id="A0A194X4R2"/>
<gene>
    <name evidence="1" type="ORF">LY89DRAFT_122637</name>
</gene>
<dbReference type="Proteomes" id="UP000070700">
    <property type="component" value="Unassembled WGS sequence"/>
</dbReference>
<evidence type="ECO:0000313" key="2">
    <source>
        <dbReference type="Proteomes" id="UP000070700"/>
    </source>
</evidence>
<dbReference type="STRING" id="149040.A0A194X4R2"/>
<dbReference type="AlphaFoldDB" id="A0A194X4R2"/>
<accession>A0A194X4R2</accession>
<keyword evidence="2" id="KW-1185">Reference proteome</keyword>
<proteinExistence type="predicted"/>
<evidence type="ECO:0000313" key="1">
    <source>
        <dbReference type="EMBL" id="KUJ14807.1"/>
    </source>
</evidence>
<dbReference type="KEGG" id="psco:LY89DRAFT_122637"/>
<name>A0A194X4R2_MOLSC</name>
<dbReference type="RefSeq" id="XP_018069162.1">
    <property type="nucleotide sequence ID" value="XM_018205165.1"/>
</dbReference>
<reference evidence="1 2" key="1">
    <citation type="submission" date="2015-10" db="EMBL/GenBank/DDBJ databases">
        <title>Full genome of DAOMC 229536 Phialocephala scopiformis, a fungal endophyte of spruce producing the potent anti-insectan compound rugulosin.</title>
        <authorList>
            <consortium name="DOE Joint Genome Institute"/>
            <person name="Walker A.K."/>
            <person name="Frasz S.L."/>
            <person name="Seifert K.A."/>
            <person name="Miller J.D."/>
            <person name="Mondo S.J."/>
            <person name="Labutti K."/>
            <person name="Lipzen A."/>
            <person name="Dockter R."/>
            <person name="Kennedy M."/>
            <person name="Grigoriev I.V."/>
            <person name="Spatafora J.W."/>
        </authorList>
    </citation>
    <scope>NUCLEOTIDE SEQUENCE [LARGE SCALE GENOMIC DNA]</scope>
    <source>
        <strain evidence="1 2">CBS 120377</strain>
    </source>
</reference>
<dbReference type="GeneID" id="28814891"/>